<dbReference type="InParanoid" id="K5VNR8"/>
<dbReference type="GeneID" id="18912032"/>
<evidence type="ECO:0000256" key="2">
    <source>
        <dbReference type="SAM" id="SignalP"/>
    </source>
</evidence>
<evidence type="ECO:0000256" key="1">
    <source>
        <dbReference type="SAM" id="MobiDB-lite"/>
    </source>
</evidence>
<reference evidence="3 4" key="1">
    <citation type="journal article" date="2012" name="BMC Genomics">
        <title>Comparative genomics of the white-rot fungi, Phanerochaete carnosa and P. chrysosporium, to elucidate the genetic basis of the distinct wood types they colonize.</title>
        <authorList>
            <person name="Suzuki H."/>
            <person name="MacDonald J."/>
            <person name="Syed K."/>
            <person name="Salamov A."/>
            <person name="Hori C."/>
            <person name="Aerts A."/>
            <person name="Henrissat B."/>
            <person name="Wiebenga A."/>
            <person name="vanKuyk P.A."/>
            <person name="Barry K."/>
            <person name="Lindquist E."/>
            <person name="LaButti K."/>
            <person name="Lapidus A."/>
            <person name="Lucas S."/>
            <person name="Coutinho P."/>
            <person name="Gong Y."/>
            <person name="Samejima M."/>
            <person name="Mahadevan R."/>
            <person name="Abou-Zaid M."/>
            <person name="de Vries R.P."/>
            <person name="Igarashi K."/>
            <person name="Yadav J.S."/>
            <person name="Grigoriev I.V."/>
            <person name="Master E.R."/>
        </authorList>
    </citation>
    <scope>NUCLEOTIDE SEQUENCE [LARGE SCALE GENOMIC DNA]</scope>
    <source>
        <strain evidence="3 4">HHB-10118-sp</strain>
    </source>
</reference>
<sequence length="172" mass="18605">MVLLQYPQPQLLLLWCLFGDTLVDPDNFAPEAHCNYLNQALMKSWERPVFLKLCRWLDRIILENKQPNFLEHECAAAAADEAEAAANREELDEIIGAADPSGAAEDVSPYAPHVLNHSSASRFGSPAIFVAPASAHSLSHSSVGLHTSHSTLPSNEVPRAPATASPPSQSSI</sequence>
<evidence type="ECO:0000313" key="3">
    <source>
        <dbReference type="EMBL" id="EKM48335.1"/>
    </source>
</evidence>
<feature type="chain" id="PRO_5003884859" description="UBC core domain-containing protein" evidence="2">
    <location>
        <begin position="26"/>
        <end position="172"/>
    </location>
</feature>
<organism evidence="3 4">
    <name type="scientific">Phanerochaete carnosa (strain HHB-10118-sp)</name>
    <name type="common">White-rot fungus</name>
    <name type="synonym">Peniophora carnosa</name>
    <dbReference type="NCBI Taxonomy" id="650164"/>
    <lineage>
        <taxon>Eukaryota</taxon>
        <taxon>Fungi</taxon>
        <taxon>Dikarya</taxon>
        <taxon>Basidiomycota</taxon>
        <taxon>Agaricomycotina</taxon>
        <taxon>Agaricomycetes</taxon>
        <taxon>Polyporales</taxon>
        <taxon>Phanerochaetaceae</taxon>
        <taxon>Phanerochaete</taxon>
    </lineage>
</organism>
<dbReference type="AlphaFoldDB" id="K5VNR8"/>
<dbReference type="RefSeq" id="XP_007403113.1">
    <property type="nucleotide sequence ID" value="XM_007403051.1"/>
</dbReference>
<dbReference type="EMBL" id="JH931171">
    <property type="protein sequence ID" value="EKM48335.1"/>
    <property type="molecule type" value="Genomic_DNA"/>
</dbReference>
<feature type="region of interest" description="Disordered" evidence="1">
    <location>
        <begin position="141"/>
        <end position="172"/>
    </location>
</feature>
<dbReference type="Proteomes" id="UP000008370">
    <property type="component" value="Unassembled WGS sequence"/>
</dbReference>
<feature type="signal peptide" evidence="2">
    <location>
        <begin position="1"/>
        <end position="25"/>
    </location>
</feature>
<keyword evidence="4" id="KW-1185">Reference proteome</keyword>
<name>K5VNR8_PHACS</name>
<gene>
    <name evidence="3" type="ORF">PHACADRAFT_202947</name>
</gene>
<dbReference type="HOGENOM" id="CLU_1555806_0_0_1"/>
<dbReference type="KEGG" id="pco:PHACADRAFT_202947"/>
<keyword evidence="2" id="KW-0732">Signal</keyword>
<proteinExistence type="predicted"/>
<evidence type="ECO:0008006" key="5">
    <source>
        <dbReference type="Google" id="ProtNLM"/>
    </source>
</evidence>
<protein>
    <recommendedName>
        <fullName evidence="5">UBC core domain-containing protein</fullName>
    </recommendedName>
</protein>
<accession>K5VNR8</accession>
<evidence type="ECO:0000313" key="4">
    <source>
        <dbReference type="Proteomes" id="UP000008370"/>
    </source>
</evidence>